<evidence type="ECO:0000256" key="5">
    <source>
        <dbReference type="ARBA" id="ARBA00022705"/>
    </source>
</evidence>
<dbReference type="GO" id="GO:0003899">
    <property type="term" value="F:DNA-directed RNA polymerase activity"/>
    <property type="evidence" value="ECO:0007669"/>
    <property type="project" value="UniProtKB-UniRule"/>
</dbReference>
<evidence type="ECO:0000256" key="3">
    <source>
        <dbReference type="ARBA" id="ARBA00022679"/>
    </source>
</evidence>
<dbReference type="EMBL" id="CM001377">
    <property type="protein sequence ID" value="EHM09700.1"/>
    <property type="molecule type" value="Genomic_DNA"/>
</dbReference>
<organism evidence="14 15">
    <name type="scientific">Thermanaerovibrio velox DSM 12556</name>
    <dbReference type="NCBI Taxonomy" id="926567"/>
    <lineage>
        <taxon>Bacteria</taxon>
        <taxon>Thermotogati</taxon>
        <taxon>Synergistota</taxon>
        <taxon>Synergistia</taxon>
        <taxon>Synergistales</taxon>
        <taxon>Synergistaceae</taxon>
        <taxon>Thermanaerovibrio</taxon>
    </lineage>
</organism>
<dbReference type="InterPro" id="IPR006295">
    <property type="entry name" value="DNA_primase_DnaG"/>
</dbReference>
<dbReference type="InterPro" id="IPR002694">
    <property type="entry name" value="Znf_CHC2"/>
</dbReference>
<evidence type="ECO:0000256" key="8">
    <source>
        <dbReference type="ARBA" id="ARBA00022833"/>
    </source>
</evidence>
<keyword evidence="10 12" id="KW-0238">DNA-binding</keyword>
<evidence type="ECO:0000256" key="11">
    <source>
        <dbReference type="ARBA" id="ARBA00023163"/>
    </source>
</evidence>
<dbReference type="InterPro" id="IPR034151">
    <property type="entry name" value="TOPRIM_DnaG_bac"/>
</dbReference>
<dbReference type="GO" id="GO:0003677">
    <property type="term" value="F:DNA binding"/>
    <property type="evidence" value="ECO:0007669"/>
    <property type="project" value="UniProtKB-KW"/>
</dbReference>
<keyword evidence="6 12" id="KW-0479">Metal-binding</keyword>
<dbReference type="PROSITE" id="PS50880">
    <property type="entry name" value="TOPRIM"/>
    <property type="match status" value="1"/>
</dbReference>
<dbReference type="eggNOG" id="COG0358">
    <property type="taxonomic scope" value="Bacteria"/>
</dbReference>
<name>H0UQE6_9BACT</name>
<evidence type="ECO:0000256" key="9">
    <source>
        <dbReference type="ARBA" id="ARBA00022842"/>
    </source>
</evidence>
<dbReference type="PANTHER" id="PTHR30313:SF2">
    <property type="entry name" value="DNA PRIMASE"/>
    <property type="match status" value="1"/>
</dbReference>
<dbReference type="GO" id="GO:1990077">
    <property type="term" value="C:primosome complex"/>
    <property type="evidence" value="ECO:0007669"/>
    <property type="project" value="UniProtKB-KW"/>
</dbReference>
<dbReference type="AlphaFoldDB" id="H0UQE6"/>
<comment type="similarity">
    <text evidence="12">Belongs to the DnaG primase family.</text>
</comment>
<dbReference type="HOGENOM" id="CLU_013501_3_1_0"/>
<dbReference type="EC" id="2.7.7.101" evidence="12"/>
<keyword evidence="7 12" id="KW-0863">Zinc-finger</keyword>
<dbReference type="SUPFAM" id="SSF57783">
    <property type="entry name" value="Zinc beta-ribbon"/>
    <property type="match status" value="1"/>
</dbReference>
<keyword evidence="11 12" id="KW-0804">Transcription</keyword>
<evidence type="ECO:0000256" key="12">
    <source>
        <dbReference type="HAMAP-Rule" id="MF_00974"/>
    </source>
</evidence>
<dbReference type="Proteomes" id="UP000005730">
    <property type="component" value="Chromosome"/>
</dbReference>
<evidence type="ECO:0000256" key="10">
    <source>
        <dbReference type="ARBA" id="ARBA00023125"/>
    </source>
</evidence>
<evidence type="ECO:0000313" key="14">
    <source>
        <dbReference type="EMBL" id="EHM09700.1"/>
    </source>
</evidence>
<keyword evidence="3 12" id="KW-0808">Transferase</keyword>
<comment type="subunit">
    <text evidence="12">Monomer. Interacts with DnaB.</text>
</comment>
<gene>
    <name evidence="12" type="primary">dnaG</name>
    <name evidence="14" type="ORF">TheveDRAFT_0539</name>
</gene>
<protein>
    <recommendedName>
        <fullName evidence="12">DNA primase</fullName>
        <ecNumber evidence="12">2.7.7.101</ecNumber>
    </recommendedName>
</protein>
<dbReference type="Gene3D" id="3.40.1360.10">
    <property type="match status" value="1"/>
</dbReference>
<evidence type="ECO:0000256" key="1">
    <source>
        <dbReference type="ARBA" id="ARBA00022478"/>
    </source>
</evidence>
<feature type="domain" description="Toprim" evidence="13">
    <location>
        <begin position="241"/>
        <end position="322"/>
    </location>
</feature>
<dbReference type="CDD" id="cd03364">
    <property type="entry name" value="TOPRIM_DnaG_primases"/>
    <property type="match status" value="1"/>
</dbReference>
<dbReference type="STRING" id="926567.TheveDRAFT_0539"/>
<dbReference type="InterPro" id="IPR030846">
    <property type="entry name" value="DnaG_bac"/>
</dbReference>
<dbReference type="SUPFAM" id="SSF56731">
    <property type="entry name" value="DNA primase core"/>
    <property type="match status" value="1"/>
</dbReference>
<comment type="domain">
    <text evidence="12">Contains an N-terminal zinc-binding domain, a central core domain that contains the primase activity, and a C-terminal DnaB-binding domain.</text>
</comment>
<dbReference type="Pfam" id="PF13155">
    <property type="entry name" value="Toprim_2"/>
    <property type="match status" value="1"/>
</dbReference>
<dbReference type="Gene3D" id="3.90.580.10">
    <property type="entry name" value="Zinc finger, CHC2-type domain"/>
    <property type="match status" value="1"/>
</dbReference>
<reference evidence="14 15" key="1">
    <citation type="submission" date="2011-10" db="EMBL/GenBank/DDBJ databases">
        <title>The Noncontiguous Finished genome of Thermanaerovibrio velox DSM 12556.</title>
        <authorList>
            <consortium name="US DOE Joint Genome Institute (JGI-PGF)"/>
            <person name="Lucas S."/>
            <person name="Copeland A."/>
            <person name="Lapidus A."/>
            <person name="Glavina del Rio T."/>
            <person name="Dalin E."/>
            <person name="Tice H."/>
            <person name="Bruce D."/>
            <person name="Goodwin L."/>
            <person name="Pitluck S."/>
            <person name="Peters L."/>
            <person name="Mikhailova N."/>
            <person name="Teshima H."/>
            <person name="Kyrpides N."/>
            <person name="Mavromatis K."/>
            <person name="Ivanova N."/>
            <person name="Markowitz V."/>
            <person name="Cheng J.-F."/>
            <person name="Hugenholtz P."/>
            <person name="Woyke T."/>
            <person name="Wu D."/>
            <person name="Spring S."/>
            <person name="Brambilla E.-M."/>
            <person name="Klenk H.-P."/>
            <person name="Eisen J.A."/>
        </authorList>
    </citation>
    <scope>NUCLEOTIDE SEQUENCE [LARGE SCALE GENOMIC DNA]</scope>
    <source>
        <strain evidence="14 15">DSM 12556</strain>
    </source>
</reference>
<dbReference type="GO" id="GO:0005737">
    <property type="term" value="C:cytoplasm"/>
    <property type="evidence" value="ECO:0007669"/>
    <property type="project" value="TreeGrafter"/>
</dbReference>
<keyword evidence="8 12" id="KW-0862">Zinc</keyword>
<comment type="function">
    <text evidence="12">RNA polymerase that catalyzes the synthesis of short RNA molecules used as primers for DNA polymerase during DNA replication.</text>
</comment>
<dbReference type="SMART" id="SM00400">
    <property type="entry name" value="ZnF_CHCC"/>
    <property type="match status" value="1"/>
</dbReference>
<keyword evidence="15" id="KW-1185">Reference proteome</keyword>
<dbReference type="InterPro" id="IPR036977">
    <property type="entry name" value="DNA_primase_Znf_CHC2"/>
</dbReference>
<dbReference type="OrthoDB" id="9803773at2"/>
<evidence type="ECO:0000259" key="13">
    <source>
        <dbReference type="PROSITE" id="PS50880"/>
    </source>
</evidence>
<dbReference type="PANTHER" id="PTHR30313">
    <property type="entry name" value="DNA PRIMASE"/>
    <property type="match status" value="1"/>
</dbReference>
<comment type="cofactor">
    <cofactor evidence="12">
        <name>Zn(2+)</name>
        <dbReference type="ChEBI" id="CHEBI:29105"/>
    </cofactor>
    <text evidence="12">Binds 1 zinc ion per monomer.</text>
</comment>
<dbReference type="Pfam" id="PF08275">
    <property type="entry name" value="DNAG_N"/>
    <property type="match status" value="1"/>
</dbReference>
<evidence type="ECO:0000313" key="15">
    <source>
        <dbReference type="Proteomes" id="UP000005730"/>
    </source>
</evidence>
<dbReference type="GO" id="GO:0006269">
    <property type="term" value="P:DNA replication, synthesis of primer"/>
    <property type="evidence" value="ECO:0007669"/>
    <property type="project" value="UniProtKB-UniRule"/>
</dbReference>
<comment type="catalytic activity">
    <reaction evidence="12">
        <text>ssDNA + n NTP = ssDNA/pppN(pN)n-1 hybrid + (n-1) diphosphate.</text>
        <dbReference type="EC" id="2.7.7.101"/>
    </reaction>
</comment>
<evidence type="ECO:0000256" key="7">
    <source>
        <dbReference type="ARBA" id="ARBA00022771"/>
    </source>
</evidence>
<dbReference type="NCBIfam" id="TIGR01391">
    <property type="entry name" value="dnaG"/>
    <property type="match status" value="1"/>
</dbReference>
<keyword evidence="1 12" id="KW-0240">DNA-directed RNA polymerase</keyword>
<dbReference type="Pfam" id="PF01807">
    <property type="entry name" value="Zn_ribbon_DnaG"/>
    <property type="match status" value="1"/>
</dbReference>
<dbReference type="InterPro" id="IPR013264">
    <property type="entry name" value="DNAG_N"/>
</dbReference>
<proteinExistence type="inferred from homology"/>
<dbReference type="SMART" id="SM00493">
    <property type="entry name" value="TOPRIM"/>
    <property type="match status" value="1"/>
</dbReference>
<dbReference type="RefSeq" id="WP_006583194.1">
    <property type="nucleotide sequence ID" value="NZ_CM001377.1"/>
</dbReference>
<dbReference type="InterPro" id="IPR037068">
    <property type="entry name" value="DNA_primase_core_N_sf"/>
</dbReference>
<keyword evidence="5 12" id="KW-0235">DNA replication</keyword>
<dbReference type="InterPro" id="IPR006171">
    <property type="entry name" value="TOPRIM_dom"/>
</dbReference>
<keyword evidence="9" id="KW-0460">Magnesium</keyword>
<dbReference type="InterPro" id="IPR050219">
    <property type="entry name" value="DnaG_primase"/>
</dbReference>
<evidence type="ECO:0000256" key="2">
    <source>
        <dbReference type="ARBA" id="ARBA00022515"/>
    </source>
</evidence>
<keyword evidence="4 12" id="KW-0548">Nucleotidyltransferase</keyword>
<evidence type="ECO:0000256" key="6">
    <source>
        <dbReference type="ARBA" id="ARBA00022723"/>
    </source>
</evidence>
<dbReference type="HAMAP" id="MF_00974">
    <property type="entry name" value="DNA_primase_DnaG"/>
    <property type="match status" value="1"/>
</dbReference>
<accession>H0UQE6</accession>
<dbReference type="FunFam" id="3.90.580.10:FF:000001">
    <property type="entry name" value="DNA primase"/>
    <property type="match status" value="1"/>
</dbReference>
<dbReference type="GO" id="GO:0000428">
    <property type="term" value="C:DNA-directed RNA polymerase complex"/>
    <property type="evidence" value="ECO:0007669"/>
    <property type="project" value="UniProtKB-KW"/>
</dbReference>
<feature type="zinc finger region" description="CHC2-type" evidence="12">
    <location>
        <begin position="35"/>
        <end position="59"/>
    </location>
</feature>
<keyword evidence="2 12" id="KW-0639">Primosome</keyword>
<dbReference type="Gene3D" id="3.90.980.10">
    <property type="entry name" value="DNA primase, catalytic core, N-terminal domain"/>
    <property type="match status" value="1"/>
</dbReference>
<dbReference type="GO" id="GO:0008270">
    <property type="term" value="F:zinc ion binding"/>
    <property type="evidence" value="ECO:0007669"/>
    <property type="project" value="UniProtKB-UniRule"/>
</dbReference>
<evidence type="ECO:0000256" key="4">
    <source>
        <dbReference type="ARBA" id="ARBA00022695"/>
    </source>
</evidence>
<sequence>MNDHVRLIKERLDIVDVVSSYLPLRKRGRNYVALCPFHSEKTPSFTVSQERQTYHCFGCGKGGDVFSFVMAIENLSFPEALEKLAQMAGVEIDRRGSSRLPILEEALRFFRDRLDSQEGAVAQGYLGRRGLDRRGIELFEIGWGPMSWGALRDHLISRGFSVKDAIQAGLLVEGQRGPYDRFRGRVIFPLRNETGRLVGFGGRLVDGEGAKYVNSPEGPLFEKRKFLYLLNMAKQAIRERGRVILVEGYMDAIRCHLKGFNETVACLGTSLTEEQCAVIARHSDRCAVCFDSDLAGQEAAIRGMYMLHRMGVEVVVVQIPSGKDPDELLSAPDGVEMFKRALDAALPLPVFHAVSRVRGGASGVGLKGQRELLEGLAGLSPLYLREHIPRVAEVLGVLPHQLETDLERMGWGRARESVRPVGLGDGFSGPSGKAAVAGAGEALLEDDKDDLWEWGLCAALWYRRELRVTLPPERVIPLLRRDEARTLVFALLCGEDPMEMETRWAVMGDRVYPAIIAKGGAFLDQLMVDDPVGEILAGLERNSQMRRYRHLKERMARGESLGKQELEEFFNLARKIKGRG</sequence>